<keyword evidence="7" id="KW-1185">Reference proteome</keyword>
<evidence type="ECO:0000259" key="5">
    <source>
        <dbReference type="PROSITE" id="PS51898"/>
    </source>
</evidence>
<name>A0ABW7YJY2_9ACTN</name>
<dbReference type="CDD" id="cd00397">
    <property type="entry name" value="DNA_BRE_C"/>
    <property type="match status" value="1"/>
</dbReference>
<dbReference type="Gene3D" id="1.10.443.10">
    <property type="entry name" value="Intergrase catalytic core"/>
    <property type="match status" value="1"/>
</dbReference>
<evidence type="ECO:0000313" key="6">
    <source>
        <dbReference type="EMBL" id="MFI6496022.1"/>
    </source>
</evidence>
<dbReference type="InterPro" id="IPR013762">
    <property type="entry name" value="Integrase-like_cat_sf"/>
</dbReference>
<evidence type="ECO:0000256" key="2">
    <source>
        <dbReference type="ARBA" id="ARBA00022908"/>
    </source>
</evidence>
<dbReference type="InterPro" id="IPR004107">
    <property type="entry name" value="Integrase_SAM-like_N"/>
</dbReference>
<organism evidence="6 7">
    <name type="scientific">Nonomuraea typhae</name>
    <dbReference type="NCBI Taxonomy" id="2603600"/>
    <lineage>
        <taxon>Bacteria</taxon>
        <taxon>Bacillati</taxon>
        <taxon>Actinomycetota</taxon>
        <taxon>Actinomycetes</taxon>
        <taxon>Streptosporangiales</taxon>
        <taxon>Streptosporangiaceae</taxon>
        <taxon>Nonomuraea</taxon>
    </lineage>
</organism>
<reference evidence="6 7" key="1">
    <citation type="submission" date="2024-10" db="EMBL/GenBank/DDBJ databases">
        <title>The Natural Products Discovery Center: Release of the First 8490 Sequenced Strains for Exploring Actinobacteria Biosynthetic Diversity.</title>
        <authorList>
            <person name="Kalkreuter E."/>
            <person name="Kautsar S.A."/>
            <person name="Yang D."/>
            <person name="Bader C.D."/>
            <person name="Teijaro C.N."/>
            <person name="Fluegel L."/>
            <person name="Davis C.M."/>
            <person name="Simpson J.R."/>
            <person name="Lauterbach L."/>
            <person name="Steele A.D."/>
            <person name="Gui C."/>
            <person name="Meng S."/>
            <person name="Li G."/>
            <person name="Viehrig K."/>
            <person name="Ye F."/>
            <person name="Su P."/>
            <person name="Kiefer A.F."/>
            <person name="Nichols A."/>
            <person name="Cepeda A.J."/>
            <person name="Yan W."/>
            <person name="Fan B."/>
            <person name="Jiang Y."/>
            <person name="Adhikari A."/>
            <person name="Zheng C.-J."/>
            <person name="Schuster L."/>
            <person name="Cowan T.M."/>
            <person name="Smanski M.J."/>
            <person name="Chevrette M.G."/>
            <person name="De Carvalho L.P.S."/>
            <person name="Shen B."/>
        </authorList>
    </citation>
    <scope>NUCLEOTIDE SEQUENCE [LARGE SCALE GENOMIC DNA]</scope>
    <source>
        <strain evidence="6 7">NPDC050545</strain>
    </source>
</reference>
<evidence type="ECO:0000256" key="3">
    <source>
        <dbReference type="ARBA" id="ARBA00023125"/>
    </source>
</evidence>
<accession>A0ABW7YJY2</accession>
<dbReference type="PANTHER" id="PTHR30349:SF41">
    <property type="entry name" value="INTEGRASE_RECOMBINASE PROTEIN MJ0367-RELATED"/>
    <property type="match status" value="1"/>
</dbReference>
<dbReference type="InterPro" id="IPR011010">
    <property type="entry name" value="DNA_brk_join_enz"/>
</dbReference>
<dbReference type="Proteomes" id="UP001612741">
    <property type="component" value="Unassembled WGS sequence"/>
</dbReference>
<keyword evidence="2" id="KW-0229">DNA integration</keyword>
<dbReference type="PANTHER" id="PTHR30349">
    <property type="entry name" value="PHAGE INTEGRASE-RELATED"/>
    <property type="match status" value="1"/>
</dbReference>
<dbReference type="Gene3D" id="1.10.150.130">
    <property type="match status" value="1"/>
</dbReference>
<dbReference type="Pfam" id="PF14659">
    <property type="entry name" value="Phage_int_SAM_3"/>
    <property type="match status" value="1"/>
</dbReference>
<keyword evidence="4" id="KW-0233">DNA recombination</keyword>
<feature type="domain" description="Tyr recombinase" evidence="5">
    <location>
        <begin position="200"/>
        <end position="391"/>
    </location>
</feature>
<dbReference type="PROSITE" id="PS51898">
    <property type="entry name" value="TYR_RECOMBINASE"/>
    <property type="match status" value="1"/>
</dbReference>
<evidence type="ECO:0000256" key="4">
    <source>
        <dbReference type="ARBA" id="ARBA00023172"/>
    </source>
</evidence>
<evidence type="ECO:0000256" key="1">
    <source>
        <dbReference type="ARBA" id="ARBA00008857"/>
    </source>
</evidence>
<dbReference type="Pfam" id="PF00589">
    <property type="entry name" value="Phage_integrase"/>
    <property type="match status" value="1"/>
</dbReference>
<dbReference type="EMBL" id="JBITGY010000001">
    <property type="protein sequence ID" value="MFI6496022.1"/>
    <property type="molecule type" value="Genomic_DNA"/>
</dbReference>
<dbReference type="InterPro" id="IPR002104">
    <property type="entry name" value="Integrase_catalytic"/>
</dbReference>
<comment type="caution">
    <text evidence="6">The sequence shown here is derived from an EMBL/GenBank/DDBJ whole genome shotgun (WGS) entry which is preliminary data.</text>
</comment>
<dbReference type="RefSeq" id="WP_397077889.1">
    <property type="nucleotide sequence ID" value="NZ_JBITGY010000001.1"/>
</dbReference>
<proteinExistence type="inferred from homology"/>
<dbReference type="InterPro" id="IPR010998">
    <property type="entry name" value="Integrase_recombinase_N"/>
</dbReference>
<gene>
    <name evidence="6" type="ORF">ACIBG2_01475</name>
</gene>
<evidence type="ECO:0000313" key="7">
    <source>
        <dbReference type="Proteomes" id="UP001612741"/>
    </source>
</evidence>
<keyword evidence="3" id="KW-0238">DNA-binding</keyword>
<sequence>MAKASLERGMGSLQTICEPLRGKPYPDDAPEKCKIGKCACEWEARYRDLGRSRRKWFETKAAGLKHLTDIYNARMFKEGRVVRPKGKAPLFKTFATAWLTDEKTELAQTSRELYTSVLKSANKYIGDVPVDKLTEAALKALVKKLETVVDEETGKQVMSQYNVVCLFQFLLPPILRKAIEDGWIRANPCNKIKLKPIPDADRYVPTSEQVFNIALTIEKFWRAAVFVMAGAGLREGEVLGLTPDCIQGDTLHLYRQHGSSDEGYSKLKHDKSGKGRWVPLDPIVKAELEAHISKYNVAPNQPIFYSRVFPDKPYTSDTLHRRLREAVMRLGLHDLGITAHNFRHFFASMCVSRGIEIAEVARMLGHNDIQTTYRTYYKFKDDNGKIRTAINGFLSEGVPDDASLAGVHQLAPRNSANQVSDLIKKLEALTGQQVVLQPRALAA</sequence>
<dbReference type="SUPFAM" id="SSF56349">
    <property type="entry name" value="DNA breaking-rejoining enzymes"/>
    <property type="match status" value="1"/>
</dbReference>
<comment type="similarity">
    <text evidence="1">Belongs to the 'phage' integrase family.</text>
</comment>
<protein>
    <submittedName>
        <fullName evidence="6">Tyrosine-type recombinase/integrase</fullName>
    </submittedName>
</protein>
<dbReference type="InterPro" id="IPR050090">
    <property type="entry name" value="Tyrosine_recombinase_XerCD"/>
</dbReference>